<sequence>MYIENDGVITSSEQKERIFERFYTEEAPKANRHLGVGLSIAKMIIEGMEGTIFAEIDNGVITFEISLPLV</sequence>
<keyword evidence="5" id="KW-0902">Two-component regulatory system</keyword>
<dbReference type="InterPro" id="IPR036890">
    <property type="entry name" value="HATPase_C_sf"/>
</dbReference>
<gene>
    <name evidence="7" type="ORF">A5880_002864</name>
</gene>
<evidence type="ECO:0000313" key="7">
    <source>
        <dbReference type="EMBL" id="OTO05689.1"/>
    </source>
</evidence>
<comment type="catalytic activity">
    <reaction evidence="1">
        <text>ATP + protein L-histidine = ADP + protein N-phospho-L-histidine.</text>
        <dbReference type="EC" id="2.7.13.3"/>
    </reaction>
</comment>
<name>A0A242C6A7_9ENTE</name>
<accession>A0A242C6A7</accession>
<protein>
    <recommendedName>
        <fullName evidence="2">histidine kinase</fullName>
        <ecNumber evidence="2">2.7.13.3</ecNumber>
    </recommendedName>
</protein>
<dbReference type="SUPFAM" id="SSF55874">
    <property type="entry name" value="ATPase domain of HSP90 chaperone/DNA topoisomerase II/histidine kinase"/>
    <property type="match status" value="1"/>
</dbReference>
<dbReference type="AlphaFoldDB" id="A0A242C6A7"/>
<evidence type="ECO:0000256" key="3">
    <source>
        <dbReference type="ARBA" id="ARBA00022679"/>
    </source>
</evidence>
<dbReference type="GO" id="GO:0000160">
    <property type="term" value="P:phosphorelay signal transduction system"/>
    <property type="evidence" value="ECO:0007669"/>
    <property type="project" value="UniProtKB-KW"/>
</dbReference>
<reference evidence="7" key="1">
    <citation type="submission" date="2017-05" db="EMBL/GenBank/DDBJ databases">
        <title>The Genome Sequence of Enterococcus sp. 4G2_DIV0659.</title>
        <authorList>
            <consortium name="The Broad Institute Genomics Platform"/>
            <consortium name="The Broad Institute Genomic Center for Infectious Diseases"/>
            <person name="Earl A."/>
            <person name="Manson A."/>
            <person name="Schwartman J."/>
            <person name="Gilmore M."/>
            <person name="Abouelleil A."/>
            <person name="Cao P."/>
            <person name="Chapman S."/>
            <person name="Cusick C."/>
            <person name="Shea T."/>
            <person name="Young S."/>
            <person name="Neafsey D."/>
            <person name="Nusbaum C."/>
            <person name="Birren B."/>
        </authorList>
    </citation>
    <scope>NUCLEOTIDE SEQUENCE [LARGE SCALE GENOMIC DNA]</scope>
    <source>
        <strain evidence="7">4G2_DIV0659</strain>
    </source>
</reference>
<dbReference type="CDD" id="cd00075">
    <property type="entry name" value="HATPase"/>
    <property type="match status" value="1"/>
</dbReference>
<dbReference type="PRINTS" id="PR00344">
    <property type="entry name" value="BCTRLSENSOR"/>
</dbReference>
<evidence type="ECO:0000256" key="2">
    <source>
        <dbReference type="ARBA" id="ARBA00012438"/>
    </source>
</evidence>
<feature type="domain" description="Histidine kinase" evidence="6">
    <location>
        <begin position="1"/>
        <end position="70"/>
    </location>
</feature>
<keyword evidence="4" id="KW-0418">Kinase</keyword>
<evidence type="ECO:0000256" key="1">
    <source>
        <dbReference type="ARBA" id="ARBA00000085"/>
    </source>
</evidence>
<dbReference type="InterPro" id="IPR004358">
    <property type="entry name" value="Sig_transdc_His_kin-like_C"/>
</dbReference>
<dbReference type="InterPro" id="IPR005467">
    <property type="entry name" value="His_kinase_dom"/>
</dbReference>
<evidence type="ECO:0000259" key="6">
    <source>
        <dbReference type="PROSITE" id="PS50109"/>
    </source>
</evidence>
<keyword evidence="3" id="KW-0808">Transferase</keyword>
<dbReference type="InterPro" id="IPR003594">
    <property type="entry name" value="HATPase_dom"/>
</dbReference>
<dbReference type="Gene3D" id="3.30.565.10">
    <property type="entry name" value="Histidine kinase-like ATPase, C-terminal domain"/>
    <property type="match status" value="1"/>
</dbReference>
<evidence type="ECO:0000256" key="4">
    <source>
        <dbReference type="ARBA" id="ARBA00022777"/>
    </source>
</evidence>
<evidence type="ECO:0000256" key="5">
    <source>
        <dbReference type="ARBA" id="ARBA00023012"/>
    </source>
</evidence>
<dbReference type="GO" id="GO:0004673">
    <property type="term" value="F:protein histidine kinase activity"/>
    <property type="evidence" value="ECO:0007669"/>
    <property type="project" value="UniProtKB-EC"/>
</dbReference>
<dbReference type="EMBL" id="NGLE01000004">
    <property type="protein sequence ID" value="OTO05689.1"/>
    <property type="molecule type" value="Genomic_DNA"/>
</dbReference>
<dbReference type="Pfam" id="PF02518">
    <property type="entry name" value="HATPase_c"/>
    <property type="match status" value="1"/>
</dbReference>
<dbReference type="EC" id="2.7.13.3" evidence="2"/>
<dbReference type="PROSITE" id="PS50109">
    <property type="entry name" value="HIS_KIN"/>
    <property type="match status" value="1"/>
</dbReference>
<organism evidence="7">
    <name type="scientific">Candidatus Enterococcus mansonii</name>
    <dbReference type="NCBI Taxonomy" id="1834181"/>
    <lineage>
        <taxon>Bacteria</taxon>
        <taxon>Bacillati</taxon>
        <taxon>Bacillota</taxon>
        <taxon>Bacilli</taxon>
        <taxon>Lactobacillales</taxon>
        <taxon>Enterococcaceae</taxon>
        <taxon>Enterococcus</taxon>
    </lineage>
</organism>
<comment type="caution">
    <text evidence="7">The sequence shown here is derived from an EMBL/GenBank/DDBJ whole genome shotgun (WGS) entry which is preliminary data.</text>
</comment>
<proteinExistence type="predicted"/>